<protein>
    <submittedName>
        <fullName evidence="1">Uncharacterized protein</fullName>
    </submittedName>
</protein>
<sequence length="69" mass="7972">MIVAVGLVWIDSLGHDHRRWFGLLWTAQRSSLSRIWYCGVGVKQGIGIWDCCVSWKSKWHRIDIDASSK</sequence>
<proteinExistence type="predicted"/>
<evidence type="ECO:0000313" key="2">
    <source>
        <dbReference type="Proteomes" id="UP000823775"/>
    </source>
</evidence>
<comment type="caution">
    <text evidence="1">The sequence shown here is derived from an EMBL/GenBank/DDBJ whole genome shotgun (WGS) entry which is preliminary data.</text>
</comment>
<accession>A0ABS8VK43</accession>
<gene>
    <name evidence="1" type="ORF">HAX54_036036</name>
</gene>
<keyword evidence="2" id="KW-1185">Reference proteome</keyword>
<organism evidence="1 2">
    <name type="scientific">Datura stramonium</name>
    <name type="common">Jimsonweed</name>
    <name type="synonym">Common thornapple</name>
    <dbReference type="NCBI Taxonomy" id="4076"/>
    <lineage>
        <taxon>Eukaryota</taxon>
        <taxon>Viridiplantae</taxon>
        <taxon>Streptophyta</taxon>
        <taxon>Embryophyta</taxon>
        <taxon>Tracheophyta</taxon>
        <taxon>Spermatophyta</taxon>
        <taxon>Magnoliopsida</taxon>
        <taxon>eudicotyledons</taxon>
        <taxon>Gunneridae</taxon>
        <taxon>Pentapetalae</taxon>
        <taxon>asterids</taxon>
        <taxon>lamiids</taxon>
        <taxon>Solanales</taxon>
        <taxon>Solanaceae</taxon>
        <taxon>Solanoideae</taxon>
        <taxon>Datureae</taxon>
        <taxon>Datura</taxon>
    </lineage>
</organism>
<name>A0ABS8VK43_DATST</name>
<evidence type="ECO:0000313" key="1">
    <source>
        <dbReference type="EMBL" id="MCD9646305.1"/>
    </source>
</evidence>
<reference evidence="1 2" key="1">
    <citation type="journal article" date="2021" name="BMC Genomics">
        <title>Datura genome reveals duplications of psychoactive alkaloid biosynthetic genes and high mutation rate following tissue culture.</title>
        <authorList>
            <person name="Rajewski A."/>
            <person name="Carter-House D."/>
            <person name="Stajich J."/>
            <person name="Litt A."/>
        </authorList>
    </citation>
    <scope>NUCLEOTIDE SEQUENCE [LARGE SCALE GENOMIC DNA]</scope>
    <source>
        <strain evidence="1">AR-01</strain>
    </source>
</reference>
<dbReference type="Proteomes" id="UP000823775">
    <property type="component" value="Unassembled WGS sequence"/>
</dbReference>
<dbReference type="EMBL" id="JACEIK010004748">
    <property type="protein sequence ID" value="MCD9646305.1"/>
    <property type="molecule type" value="Genomic_DNA"/>
</dbReference>